<dbReference type="Gramene" id="Aco024784.1.mrna1">
    <property type="protein sequence ID" value="Aco024784.1.mrna1"/>
    <property type="gene ID" value="Aco024784.1.path1"/>
</dbReference>
<evidence type="ECO:0000313" key="5">
    <source>
        <dbReference type="RefSeq" id="XP_020097658.1"/>
    </source>
</evidence>
<dbReference type="AlphaFoldDB" id="A0A6P5FVX0"/>
<dbReference type="GeneID" id="109716554"/>
<dbReference type="InterPro" id="IPR025486">
    <property type="entry name" value="DUF4378"/>
</dbReference>
<feature type="region of interest" description="Disordered" evidence="1">
    <location>
        <begin position="381"/>
        <end position="422"/>
    </location>
</feature>
<dbReference type="PANTHER" id="PTHR21726:SF61">
    <property type="entry name" value="DNAA INITIATOR-ASSOCIATING PROTEIN"/>
    <property type="match status" value="1"/>
</dbReference>
<evidence type="ECO:0000259" key="3">
    <source>
        <dbReference type="Pfam" id="PF14383"/>
    </source>
</evidence>
<evidence type="ECO:0000256" key="1">
    <source>
        <dbReference type="SAM" id="MobiDB-lite"/>
    </source>
</evidence>
<dbReference type="RefSeq" id="XP_020097658.1">
    <property type="nucleotide sequence ID" value="XM_020242069.1"/>
</dbReference>
<feature type="compositionally biased region" description="Basic and acidic residues" evidence="1">
    <location>
        <begin position="391"/>
        <end position="402"/>
    </location>
</feature>
<organism evidence="4 5">
    <name type="scientific">Ananas comosus</name>
    <name type="common">Pineapple</name>
    <name type="synonym">Ananas ananas</name>
    <dbReference type="NCBI Taxonomy" id="4615"/>
    <lineage>
        <taxon>Eukaryota</taxon>
        <taxon>Viridiplantae</taxon>
        <taxon>Streptophyta</taxon>
        <taxon>Embryophyta</taxon>
        <taxon>Tracheophyta</taxon>
        <taxon>Spermatophyta</taxon>
        <taxon>Magnoliopsida</taxon>
        <taxon>Liliopsida</taxon>
        <taxon>Poales</taxon>
        <taxon>Bromeliaceae</taxon>
        <taxon>Bromelioideae</taxon>
        <taxon>Ananas</taxon>
    </lineage>
</organism>
<dbReference type="Pfam" id="PF14383">
    <property type="entry name" value="VARLMGL"/>
    <property type="match status" value="1"/>
</dbReference>
<dbReference type="Pfam" id="PF14309">
    <property type="entry name" value="DUF4378"/>
    <property type="match status" value="1"/>
</dbReference>
<gene>
    <name evidence="5" type="primary">LOC109716554</name>
</gene>
<dbReference type="Proteomes" id="UP000515123">
    <property type="component" value="Linkage group 10"/>
</dbReference>
<evidence type="ECO:0000259" key="2">
    <source>
        <dbReference type="Pfam" id="PF14309"/>
    </source>
</evidence>
<feature type="domain" description="DUF3741" evidence="3">
    <location>
        <begin position="91"/>
        <end position="108"/>
    </location>
</feature>
<name>A0A6P5FVX0_ANACO</name>
<dbReference type="PANTHER" id="PTHR21726">
    <property type="entry name" value="PHOSPHATIDYLINOSITOL N-ACETYLGLUCOSAMINYLTRANSFERASE SUBUNIT P DOWN SYNDROME CRITICAL REGION PROTEIN 5 -RELATED"/>
    <property type="match status" value="1"/>
</dbReference>
<proteinExistence type="predicted"/>
<dbReference type="OrthoDB" id="1928505at2759"/>
<feature type="compositionally biased region" description="Polar residues" evidence="1">
    <location>
        <begin position="409"/>
        <end position="419"/>
    </location>
</feature>
<evidence type="ECO:0000313" key="4">
    <source>
        <dbReference type="Proteomes" id="UP000515123"/>
    </source>
</evidence>
<sequence>MSLSVREKRPPGGCAGFLFQLVGWNRLLARKKQKHFPRKLLPKKHFPGDHQSPVPNKLLLIAEENCGGFPSARKKPLLEDADADDGDGSDAMRPAGLVARLMGLESMPVAANENPRKPFRKVGNASGWSRKSSSKISDGYCWVADGDPCLETCGAGKADSSRPPKLQKTGGGLLERQTANAGANVVGKTVLVSRSRRRQHKLPLPSTSPRSLSGGHRARLLQAACKILEPGMRPAAHSKFALANVASSSSHCNAEQASDAALSWISSRNLLPDSLERKTEPALMLDDRGSDRVNPVEIKANAERRVCDSVERKCEIRKDKDQCIVHIKGNNLRPIKKPAVNGIAVAGSKVSTQNNGRGVLNEPAGAEEFGALARNQKNCALTKSDGNGARSETERYGREKSMTRKRRPVSNTHSSNFGMASSALGKQCGRDLMANQRGKAFISSKPANSGCVEREGRKKAGSDAIRRTKKDDVVSFTFGSPMKPSTKPSSYCKMVEKTQGRSRQRIDVSQRKGSVWGAKNESTSSQRMINLSGDELSKLLDQKIRELIPFDKDDLATIGSSSERFMDSVLQELVPSLDTETPKSHQSGHSFSGGSTATCNIHHSCVDFLDYEIFNDHTPDSCKNYMGDSKTGFSAAYLTCDVDQPSPTSILEASFSTDSCSVGSPNDNQGSKLRTVLMGNREKKELPRLDFDLSYSPTSVNAGKKLTEQFFDSLNFGFLEAKLKCATGAISDIEVLFSSFLSSNSDGTLMFSLDSFLLDMLEAIAHALYVSSQGSVVLGEVKEGYQLRGFLFDCMIEFLDSNYSHFCKTGYNTWSKLRPLLSKEWLIKEVSQEIRVWREMAGKVLDNLVEKEFDCQVTKWTTFENEEFEIGMQIENNILQALVDEFVFDLW</sequence>
<feature type="compositionally biased region" description="Low complexity" evidence="1">
    <location>
        <begin position="202"/>
        <end position="213"/>
    </location>
</feature>
<feature type="region of interest" description="Disordered" evidence="1">
    <location>
        <begin position="196"/>
        <end position="215"/>
    </location>
</feature>
<reference evidence="5" key="2">
    <citation type="submission" date="2025-08" db="UniProtKB">
        <authorList>
            <consortium name="RefSeq"/>
        </authorList>
    </citation>
    <scope>IDENTIFICATION</scope>
    <source>
        <tissue evidence="5">Leaf</tissue>
    </source>
</reference>
<dbReference type="InterPro" id="IPR032795">
    <property type="entry name" value="DUF3741-assoc"/>
</dbReference>
<reference evidence="4" key="1">
    <citation type="journal article" date="2015" name="Nat. Genet.">
        <title>The pineapple genome and the evolution of CAM photosynthesis.</title>
        <authorList>
            <person name="Ming R."/>
            <person name="VanBuren R."/>
            <person name="Wai C.M."/>
            <person name="Tang H."/>
            <person name="Schatz M.C."/>
            <person name="Bowers J.E."/>
            <person name="Lyons E."/>
            <person name="Wang M.L."/>
            <person name="Chen J."/>
            <person name="Biggers E."/>
            <person name="Zhang J."/>
            <person name="Huang L."/>
            <person name="Zhang L."/>
            <person name="Miao W."/>
            <person name="Zhang J."/>
            <person name="Ye Z."/>
            <person name="Miao C."/>
            <person name="Lin Z."/>
            <person name="Wang H."/>
            <person name="Zhou H."/>
            <person name="Yim W.C."/>
            <person name="Priest H.D."/>
            <person name="Zheng C."/>
            <person name="Woodhouse M."/>
            <person name="Edger P.P."/>
            <person name="Guyot R."/>
            <person name="Guo H.B."/>
            <person name="Guo H."/>
            <person name="Zheng G."/>
            <person name="Singh R."/>
            <person name="Sharma A."/>
            <person name="Min X."/>
            <person name="Zheng Y."/>
            <person name="Lee H."/>
            <person name="Gurtowski J."/>
            <person name="Sedlazeck F.J."/>
            <person name="Harkess A."/>
            <person name="McKain M.R."/>
            <person name="Liao Z."/>
            <person name="Fang J."/>
            <person name="Liu J."/>
            <person name="Zhang X."/>
            <person name="Zhang Q."/>
            <person name="Hu W."/>
            <person name="Qin Y."/>
            <person name="Wang K."/>
            <person name="Chen L.Y."/>
            <person name="Shirley N."/>
            <person name="Lin Y.R."/>
            <person name="Liu L.Y."/>
            <person name="Hernandez A.G."/>
            <person name="Wright C.L."/>
            <person name="Bulone V."/>
            <person name="Tuskan G.A."/>
            <person name="Heath K."/>
            <person name="Zee F."/>
            <person name="Moore P.H."/>
            <person name="Sunkar R."/>
            <person name="Leebens-Mack J.H."/>
            <person name="Mockler T."/>
            <person name="Bennetzen J.L."/>
            <person name="Freeling M."/>
            <person name="Sankoff D."/>
            <person name="Paterson A.H."/>
            <person name="Zhu X."/>
            <person name="Yang X."/>
            <person name="Smith J.A."/>
            <person name="Cushman J.C."/>
            <person name="Paull R.E."/>
            <person name="Yu Q."/>
        </authorList>
    </citation>
    <scope>NUCLEOTIDE SEQUENCE [LARGE SCALE GENOMIC DNA]</scope>
    <source>
        <strain evidence="4">cv. F153</strain>
    </source>
</reference>
<feature type="region of interest" description="Disordered" evidence="1">
    <location>
        <begin position="498"/>
        <end position="521"/>
    </location>
</feature>
<feature type="compositionally biased region" description="Basic and acidic residues" evidence="1">
    <location>
        <begin position="498"/>
        <end position="510"/>
    </location>
</feature>
<feature type="region of interest" description="Disordered" evidence="1">
    <location>
        <begin position="445"/>
        <end position="464"/>
    </location>
</feature>
<protein>
    <submittedName>
        <fullName evidence="5">Uncharacterized protein LOC109716554</fullName>
    </submittedName>
</protein>
<keyword evidence="4" id="KW-1185">Reference proteome</keyword>
<feature type="domain" description="DUF4378" evidence="2">
    <location>
        <begin position="748"/>
        <end position="885"/>
    </location>
</feature>
<accession>A0A6P5FVX0</accession>
<feature type="compositionally biased region" description="Basic and acidic residues" evidence="1">
    <location>
        <begin position="452"/>
        <end position="464"/>
    </location>
</feature>